<accession>A0A4R0NP76</accession>
<evidence type="ECO:0000313" key="2">
    <source>
        <dbReference type="EMBL" id="TCD01493.1"/>
    </source>
</evidence>
<dbReference type="InterPro" id="IPR053830">
    <property type="entry name" value="DUF6922"/>
</dbReference>
<keyword evidence="3" id="KW-1185">Reference proteome</keyword>
<name>A0A4R0NP76_9SPHI</name>
<dbReference type="Pfam" id="PF21956">
    <property type="entry name" value="DUF6922"/>
    <property type="match status" value="1"/>
</dbReference>
<dbReference type="Proteomes" id="UP000293347">
    <property type="component" value="Unassembled WGS sequence"/>
</dbReference>
<reference evidence="2 3" key="1">
    <citation type="submission" date="2019-02" db="EMBL/GenBank/DDBJ databases">
        <title>Pedobacter sp. RP-1-14 sp. nov., isolated from Arctic soil.</title>
        <authorList>
            <person name="Dahal R.H."/>
        </authorList>
    </citation>
    <scope>NUCLEOTIDE SEQUENCE [LARGE SCALE GENOMIC DNA]</scope>
    <source>
        <strain evidence="2 3">RP-1-14</strain>
    </source>
</reference>
<proteinExistence type="predicted"/>
<comment type="caution">
    <text evidence="2">The sequence shown here is derived from an EMBL/GenBank/DDBJ whole genome shotgun (WGS) entry which is preliminary data.</text>
</comment>
<dbReference type="OrthoDB" id="1364214at2"/>
<sequence length="105" mass="12714">MYFDNYIQFPDAKLDDKLLWEFDPKKIDLAGMRNIVVQRVIERGRPDDWYFILNYYGIEDVKGAIKKIAYLNDKDMHFVSHQFDIPLNEMKCYEKKQSMTLHWNS</sequence>
<gene>
    <name evidence="2" type="ORF">EZ437_12205</name>
</gene>
<dbReference type="EMBL" id="SJSL01000002">
    <property type="protein sequence ID" value="TCD01493.1"/>
    <property type="molecule type" value="Genomic_DNA"/>
</dbReference>
<evidence type="ECO:0000259" key="1">
    <source>
        <dbReference type="Pfam" id="PF21956"/>
    </source>
</evidence>
<dbReference type="RefSeq" id="WP_131596293.1">
    <property type="nucleotide sequence ID" value="NZ_SJSL01000002.1"/>
</dbReference>
<evidence type="ECO:0000313" key="3">
    <source>
        <dbReference type="Proteomes" id="UP000293347"/>
    </source>
</evidence>
<feature type="domain" description="DUF6922" evidence="1">
    <location>
        <begin position="15"/>
        <end position="64"/>
    </location>
</feature>
<organism evidence="2 3">
    <name type="scientific">Pedobacter psychroterrae</name>
    <dbReference type="NCBI Taxonomy" id="2530453"/>
    <lineage>
        <taxon>Bacteria</taxon>
        <taxon>Pseudomonadati</taxon>
        <taxon>Bacteroidota</taxon>
        <taxon>Sphingobacteriia</taxon>
        <taxon>Sphingobacteriales</taxon>
        <taxon>Sphingobacteriaceae</taxon>
        <taxon>Pedobacter</taxon>
    </lineage>
</organism>
<dbReference type="AlphaFoldDB" id="A0A4R0NP76"/>
<protein>
    <recommendedName>
        <fullName evidence="1">DUF6922 domain-containing protein</fullName>
    </recommendedName>
</protein>